<feature type="binding site" evidence="9">
    <location>
        <position position="259"/>
    </location>
    <ligand>
        <name>[4Fe-4S] cluster</name>
        <dbReference type="ChEBI" id="CHEBI:49883"/>
    </ligand>
</feature>
<evidence type="ECO:0000256" key="3">
    <source>
        <dbReference type="ARBA" id="ARBA00022485"/>
    </source>
</evidence>
<evidence type="ECO:0000256" key="4">
    <source>
        <dbReference type="ARBA" id="ARBA00022642"/>
    </source>
</evidence>
<dbReference type="InterPro" id="IPR036094">
    <property type="entry name" value="NadA_sf"/>
</dbReference>
<keyword evidence="6 9" id="KW-0479">Metal-binding</keyword>
<reference evidence="10 11" key="1">
    <citation type="submission" date="2024-11" db="EMBL/GenBank/DDBJ databases">
        <authorList>
            <person name="Heng Y.C."/>
            <person name="Lim A.C.H."/>
            <person name="Lee J.K.Y."/>
            <person name="Kittelmann S."/>
        </authorList>
    </citation>
    <scope>NUCLEOTIDE SEQUENCE [LARGE SCALE GENOMIC DNA]</scope>
    <source>
        <strain evidence="10 11">WILCCON 0114</strain>
    </source>
</reference>
<comment type="function">
    <text evidence="9">Catalyzes the condensation of iminoaspartate with dihydroxyacetone phosphate to form quinolinate.</text>
</comment>
<feature type="binding site" evidence="9">
    <location>
        <position position="214"/>
    </location>
    <ligand>
        <name>iminosuccinate</name>
        <dbReference type="ChEBI" id="CHEBI:77875"/>
    </ligand>
</feature>
<feature type="binding site" evidence="9">
    <location>
        <position position="40"/>
    </location>
    <ligand>
        <name>iminosuccinate</name>
        <dbReference type="ChEBI" id="CHEBI:77875"/>
    </ligand>
</feature>
<proteinExistence type="inferred from homology"/>
<feature type="binding site" evidence="9">
    <location>
        <position position="85"/>
    </location>
    <ligand>
        <name>[4Fe-4S] cluster</name>
        <dbReference type="ChEBI" id="CHEBI:49883"/>
    </ligand>
</feature>
<dbReference type="InterPro" id="IPR023066">
    <property type="entry name" value="Quinolinate_synth_type2"/>
</dbReference>
<keyword evidence="11" id="KW-1185">Reference proteome</keyword>
<comment type="catalytic activity">
    <reaction evidence="9">
        <text>iminosuccinate + dihydroxyacetone phosphate = quinolinate + phosphate + 2 H2O + H(+)</text>
        <dbReference type="Rhea" id="RHEA:25888"/>
        <dbReference type="ChEBI" id="CHEBI:15377"/>
        <dbReference type="ChEBI" id="CHEBI:15378"/>
        <dbReference type="ChEBI" id="CHEBI:29959"/>
        <dbReference type="ChEBI" id="CHEBI:43474"/>
        <dbReference type="ChEBI" id="CHEBI:57642"/>
        <dbReference type="ChEBI" id="CHEBI:77875"/>
        <dbReference type="EC" id="2.5.1.72"/>
    </reaction>
</comment>
<feature type="binding site" evidence="9">
    <location>
        <position position="23"/>
    </location>
    <ligand>
        <name>iminosuccinate</name>
        <dbReference type="ChEBI" id="CHEBI:77875"/>
    </ligand>
</feature>
<keyword evidence="3 9" id="KW-0004">4Fe-4S</keyword>
<dbReference type="GO" id="GO:0016740">
    <property type="term" value="F:transferase activity"/>
    <property type="evidence" value="ECO:0007669"/>
    <property type="project" value="UniProtKB-KW"/>
</dbReference>
<comment type="cofactor">
    <cofactor evidence="9">
        <name>[4Fe-4S] cluster</name>
        <dbReference type="ChEBI" id="CHEBI:49883"/>
    </cofactor>
    <text evidence="9">Binds 1 [4Fe-4S] cluster per subunit.</text>
</comment>
<protein>
    <recommendedName>
        <fullName evidence="2 9">Quinolinate synthase</fullName>
        <ecNumber evidence="2 9">2.5.1.72</ecNumber>
    </recommendedName>
</protein>
<dbReference type="InterPro" id="IPR003473">
    <property type="entry name" value="NadA"/>
</dbReference>
<dbReference type="NCBIfam" id="TIGR00550">
    <property type="entry name" value="nadA"/>
    <property type="match status" value="1"/>
</dbReference>
<evidence type="ECO:0000313" key="10">
    <source>
        <dbReference type="EMBL" id="MFL0252317.1"/>
    </source>
</evidence>
<dbReference type="PANTHER" id="PTHR30573:SF0">
    <property type="entry name" value="QUINOLINATE SYNTHASE, CHLOROPLASTIC"/>
    <property type="match status" value="1"/>
</dbReference>
<accession>A0ABW8TJ23</accession>
<gene>
    <name evidence="9 10" type="primary">nadA</name>
    <name evidence="10" type="ORF">ACJDT4_18030</name>
</gene>
<evidence type="ECO:0000256" key="1">
    <source>
        <dbReference type="ARBA" id="ARBA00005065"/>
    </source>
</evidence>
<dbReference type="RefSeq" id="WP_406788974.1">
    <property type="nucleotide sequence ID" value="NZ_JBJIAA010000016.1"/>
</dbReference>
<keyword evidence="9" id="KW-0963">Cytoplasm</keyword>
<feature type="binding site" evidence="9">
    <location>
        <position position="128"/>
    </location>
    <ligand>
        <name>iminosuccinate</name>
        <dbReference type="ChEBI" id="CHEBI:77875"/>
    </ligand>
</feature>
<name>A0ABW8TJ23_9CLOT</name>
<dbReference type="PANTHER" id="PTHR30573">
    <property type="entry name" value="QUINOLINATE SYNTHETASE A"/>
    <property type="match status" value="1"/>
</dbReference>
<evidence type="ECO:0000256" key="9">
    <source>
        <dbReference type="HAMAP-Rule" id="MF_00568"/>
    </source>
</evidence>
<keyword evidence="8 9" id="KW-0411">Iron-sulfur</keyword>
<evidence type="ECO:0000256" key="6">
    <source>
        <dbReference type="ARBA" id="ARBA00022723"/>
    </source>
</evidence>
<dbReference type="EMBL" id="JBJIAA010000016">
    <property type="protein sequence ID" value="MFL0252317.1"/>
    <property type="molecule type" value="Genomic_DNA"/>
</dbReference>
<dbReference type="Proteomes" id="UP001623592">
    <property type="component" value="Unassembled WGS sequence"/>
</dbReference>
<dbReference type="SUPFAM" id="SSF142754">
    <property type="entry name" value="NadA-like"/>
    <property type="match status" value="1"/>
</dbReference>
<keyword evidence="4 9" id="KW-0662">Pyridine nucleotide biosynthesis</keyword>
<evidence type="ECO:0000256" key="7">
    <source>
        <dbReference type="ARBA" id="ARBA00023004"/>
    </source>
</evidence>
<comment type="similarity">
    <text evidence="9">Belongs to the quinolinate synthase family. Type 2 subfamily.</text>
</comment>
<comment type="caution">
    <text evidence="10">The sequence shown here is derived from an EMBL/GenBank/DDBJ whole genome shotgun (WGS) entry which is preliminary data.</text>
</comment>
<comment type="pathway">
    <text evidence="1 9">Cofactor biosynthesis; NAD(+) biosynthesis; quinolinate from iminoaspartate: step 1/1.</text>
</comment>
<feature type="binding site" evidence="9">
    <location>
        <begin position="197"/>
        <end position="199"/>
    </location>
    <ligand>
        <name>iminosuccinate</name>
        <dbReference type="ChEBI" id="CHEBI:77875"/>
    </ligand>
</feature>
<dbReference type="EC" id="2.5.1.72" evidence="2 9"/>
<evidence type="ECO:0000256" key="2">
    <source>
        <dbReference type="ARBA" id="ARBA00012669"/>
    </source>
</evidence>
<sequence>MIENLEDEILELKAKRNAIILAHYYQNQEIQEIADFVGDSYELSKIAKNNSADVIVLCGVRFMAESAKILSPHKKVILPAINAGCPMADMANAPSLNKLKNEHKNAKVVCYINSSVEVKALSDACCTSSNAVKIVKNIDSNDIIFLPDKNLGSYVKEQVPNKNIILWNGFCRVHDMVTPENIIEAKKLKENLKVLVHPECSYNVRELADFIGSTASMIRYVSSDKDTCEYLIVTETGIMYKMREANPDKKFHTLNKMICVNMKATKLEDIYLSLKNMTNEINIEESIRKKAFDALNNMLILGR</sequence>
<organism evidence="10 11">
    <name type="scientific">Clostridium neuense</name>
    <dbReference type="NCBI Taxonomy" id="1728934"/>
    <lineage>
        <taxon>Bacteria</taxon>
        <taxon>Bacillati</taxon>
        <taxon>Bacillota</taxon>
        <taxon>Clostridia</taxon>
        <taxon>Eubacteriales</taxon>
        <taxon>Clostridiaceae</taxon>
        <taxon>Clostridium</taxon>
    </lineage>
</organism>
<dbReference type="Pfam" id="PF02445">
    <property type="entry name" value="NadA"/>
    <property type="match status" value="1"/>
</dbReference>
<dbReference type="HAMAP" id="MF_00568">
    <property type="entry name" value="NadA_type2"/>
    <property type="match status" value="1"/>
</dbReference>
<feature type="binding site" evidence="9">
    <location>
        <position position="171"/>
    </location>
    <ligand>
        <name>[4Fe-4S] cluster</name>
        <dbReference type="ChEBI" id="CHEBI:49883"/>
    </ligand>
</feature>
<dbReference type="NCBIfam" id="NF006878">
    <property type="entry name" value="PRK09375.1-2"/>
    <property type="match status" value="1"/>
</dbReference>
<keyword evidence="5 9" id="KW-0808">Transferase</keyword>
<evidence type="ECO:0000256" key="5">
    <source>
        <dbReference type="ARBA" id="ARBA00022679"/>
    </source>
</evidence>
<evidence type="ECO:0000256" key="8">
    <source>
        <dbReference type="ARBA" id="ARBA00023014"/>
    </source>
</evidence>
<evidence type="ECO:0000313" key="11">
    <source>
        <dbReference type="Proteomes" id="UP001623592"/>
    </source>
</evidence>
<keyword evidence="7 9" id="KW-0408">Iron</keyword>
<feature type="binding site" evidence="9">
    <location>
        <begin position="111"/>
        <end position="113"/>
    </location>
    <ligand>
        <name>iminosuccinate</name>
        <dbReference type="ChEBI" id="CHEBI:77875"/>
    </ligand>
</feature>
<dbReference type="Gene3D" id="3.40.50.10800">
    <property type="entry name" value="NadA-like"/>
    <property type="match status" value="3"/>
</dbReference>
<comment type="subcellular location">
    <subcellularLocation>
        <location evidence="9">Cytoplasm</location>
    </subcellularLocation>
</comment>